<keyword evidence="5" id="KW-0677">Repeat</keyword>
<keyword evidence="11" id="KW-1185">Reference proteome</keyword>
<name>A0A0B7NA34_9FUNG</name>
<evidence type="ECO:0000256" key="5">
    <source>
        <dbReference type="ARBA" id="ARBA00022737"/>
    </source>
</evidence>
<keyword evidence="4 9" id="KW-0679">Respiratory chain</keyword>
<dbReference type="InterPro" id="IPR016680">
    <property type="entry name" value="NDUFA8"/>
</dbReference>
<proteinExistence type="inferred from homology"/>
<evidence type="ECO:0000313" key="10">
    <source>
        <dbReference type="EMBL" id="CEP12240.1"/>
    </source>
</evidence>
<dbReference type="AlphaFoldDB" id="A0A0B7NA34"/>
<gene>
    <name evidence="10" type="primary">PARPA_06174.1 scaffold 21352</name>
</gene>
<sequence length="155" mass="17702">MSAQQEATFTHTKYVDPTPLPESVPKVDEIGATSAPLKSASFFIGQYCKEYNDDFMLCKNENNDPKHCLSEGRKVTRCAIDLITKLRENCGKEFEAHWQCLEKNNQEFYACRTPERTFNTCVFEKLGLEKKIPGSAEGQEQIHNKKKPVITTHLK</sequence>
<comment type="function">
    <text evidence="1 9">Accessory subunit of the mitochondrial membrane respiratory chain NADH dehydrogenase (Complex I), that is believed not to be involved in catalysis. Complex I functions in the transfer of electrons from NADH to the respiratory chain. The immediate electron acceptor for the enzyme is believed to be ubiquinone.</text>
</comment>
<evidence type="ECO:0000256" key="8">
    <source>
        <dbReference type="ARBA" id="ARBA00023157"/>
    </source>
</evidence>
<dbReference type="STRING" id="35722.A0A0B7NA34"/>
<dbReference type="GO" id="GO:0005743">
    <property type="term" value="C:mitochondrial inner membrane"/>
    <property type="evidence" value="ECO:0007669"/>
    <property type="project" value="UniProtKB-SubCell"/>
</dbReference>
<evidence type="ECO:0000256" key="1">
    <source>
        <dbReference type="ARBA" id="ARBA00003195"/>
    </source>
</evidence>
<evidence type="ECO:0000256" key="3">
    <source>
        <dbReference type="ARBA" id="ARBA00022448"/>
    </source>
</evidence>
<comment type="subcellular location">
    <subcellularLocation>
        <location evidence="9">Mitochondrion inner membrane</location>
    </subcellularLocation>
</comment>
<keyword evidence="6 9" id="KW-0249">Electron transport</keyword>
<dbReference type="PIRSF" id="PIRSF017016">
    <property type="entry name" value="NDUA8"/>
    <property type="match status" value="1"/>
</dbReference>
<protein>
    <recommendedName>
        <fullName evidence="9">NADH-ubiquinone oxidoreductase</fullName>
    </recommendedName>
</protein>
<evidence type="ECO:0000256" key="4">
    <source>
        <dbReference type="ARBA" id="ARBA00022660"/>
    </source>
</evidence>
<dbReference type="PANTHER" id="PTHR13344:SF0">
    <property type="entry name" value="NADH DEHYDROGENASE [UBIQUINONE] 1 ALPHA SUBCOMPLEX SUBUNIT 8"/>
    <property type="match status" value="1"/>
</dbReference>
<keyword evidence="9" id="KW-0999">Mitochondrion inner membrane</keyword>
<evidence type="ECO:0000256" key="6">
    <source>
        <dbReference type="ARBA" id="ARBA00022982"/>
    </source>
</evidence>
<keyword evidence="9" id="KW-0472">Membrane</keyword>
<evidence type="ECO:0000256" key="7">
    <source>
        <dbReference type="ARBA" id="ARBA00023128"/>
    </source>
</evidence>
<dbReference type="PROSITE" id="PS51808">
    <property type="entry name" value="CHCH"/>
    <property type="match status" value="1"/>
</dbReference>
<dbReference type="PANTHER" id="PTHR13344">
    <property type="entry name" value="NADH-UBIQUINONE OXIDOREDUCTASE"/>
    <property type="match status" value="1"/>
</dbReference>
<organism evidence="10 11">
    <name type="scientific">Parasitella parasitica</name>
    <dbReference type="NCBI Taxonomy" id="35722"/>
    <lineage>
        <taxon>Eukaryota</taxon>
        <taxon>Fungi</taxon>
        <taxon>Fungi incertae sedis</taxon>
        <taxon>Mucoromycota</taxon>
        <taxon>Mucoromycotina</taxon>
        <taxon>Mucoromycetes</taxon>
        <taxon>Mucorales</taxon>
        <taxon>Mucorineae</taxon>
        <taxon>Mucoraceae</taxon>
        <taxon>Parasitella</taxon>
    </lineage>
</organism>
<keyword evidence="8" id="KW-1015">Disulfide bond</keyword>
<accession>A0A0B7NA34</accession>
<evidence type="ECO:0000256" key="2">
    <source>
        <dbReference type="ARBA" id="ARBA00010705"/>
    </source>
</evidence>
<dbReference type="OrthoDB" id="276296at2759"/>
<dbReference type="GO" id="GO:0006120">
    <property type="term" value="P:mitochondrial electron transport, NADH to ubiquinone"/>
    <property type="evidence" value="ECO:0007669"/>
    <property type="project" value="InterPro"/>
</dbReference>
<evidence type="ECO:0000313" key="11">
    <source>
        <dbReference type="Proteomes" id="UP000054107"/>
    </source>
</evidence>
<reference evidence="10 11" key="1">
    <citation type="submission" date="2014-09" db="EMBL/GenBank/DDBJ databases">
        <authorList>
            <person name="Ellenberger Sabrina"/>
        </authorList>
    </citation>
    <scope>NUCLEOTIDE SEQUENCE [LARGE SCALE GENOMIC DNA]</scope>
    <source>
        <strain evidence="10 11">CBS 412.66</strain>
    </source>
</reference>
<dbReference type="EMBL" id="LN727599">
    <property type="protein sequence ID" value="CEP12240.1"/>
    <property type="molecule type" value="Genomic_DNA"/>
</dbReference>
<dbReference type="Proteomes" id="UP000054107">
    <property type="component" value="Unassembled WGS sequence"/>
</dbReference>
<evidence type="ECO:0000256" key="9">
    <source>
        <dbReference type="PIRNR" id="PIRNR017016"/>
    </source>
</evidence>
<comment type="similarity">
    <text evidence="2 9">Belongs to the complex I NDUFA8 subunit family.</text>
</comment>
<keyword evidence="7 9" id="KW-0496">Mitochondrion</keyword>
<keyword evidence="3 9" id="KW-0813">Transport</keyword>